<evidence type="ECO:0000313" key="10">
    <source>
        <dbReference type="EMBL" id="TWU31140.1"/>
    </source>
</evidence>
<evidence type="ECO:0000256" key="3">
    <source>
        <dbReference type="ARBA" id="ARBA00012662"/>
    </source>
</evidence>
<accession>A0A5C6D2S6</accession>
<dbReference type="Pfam" id="PF16757">
    <property type="entry name" value="Fucosidase_C"/>
    <property type="match status" value="1"/>
</dbReference>
<evidence type="ECO:0000256" key="5">
    <source>
        <dbReference type="ARBA" id="ARBA00022801"/>
    </source>
</evidence>
<dbReference type="OrthoDB" id="9760597at2"/>
<comment type="similarity">
    <text evidence="2">Belongs to the glycosyl hydrolase 29 family.</text>
</comment>
<dbReference type="SMART" id="SM00812">
    <property type="entry name" value="Alpha_L_fucos"/>
    <property type="match status" value="1"/>
</dbReference>
<evidence type="ECO:0000256" key="4">
    <source>
        <dbReference type="ARBA" id="ARBA00022729"/>
    </source>
</evidence>
<evidence type="ECO:0000259" key="8">
    <source>
        <dbReference type="Pfam" id="PF01120"/>
    </source>
</evidence>
<dbReference type="PANTHER" id="PTHR10030">
    <property type="entry name" value="ALPHA-L-FUCOSIDASE"/>
    <property type="match status" value="1"/>
</dbReference>
<dbReference type="GO" id="GO:0006004">
    <property type="term" value="P:fucose metabolic process"/>
    <property type="evidence" value="ECO:0007669"/>
    <property type="project" value="InterPro"/>
</dbReference>
<dbReference type="InterPro" id="IPR057739">
    <property type="entry name" value="Glyco_hydro_29_N"/>
</dbReference>
<evidence type="ECO:0000259" key="9">
    <source>
        <dbReference type="Pfam" id="PF16757"/>
    </source>
</evidence>
<keyword evidence="11" id="KW-1185">Reference proteome</keyword>
<organism evidence="10 11">
    <name type="scientific">Novipirellula artificiosorum</name>
    <dbReference type="NCBI Taxonomy" id="2528016"/>
    <lineage>
        <taxon>Bacteria</taxon>
        <taxon>Pseudomonadati</taxon>
        <taxon>Planctomycetota</taxon>
        <taxon>Planctomycetia</taxon>
        <taxon>Pirellulales</taxon>
        <taxon>Pirellulaceae</taxon>
        <taxon>Novipirellula</taxon>
    </lineage>
</organism>
<dbReference type="RefSeq" id="WP_146531030.1">
    <property type="nucleotide sequence ID" value="NZ_SJPV01000018.1"/>
</dbReference>
<evidence type="ECO:0000256" key="1">
    <source>
        <dbReference type="ARBA" id="ARBA00004071"/>
    </source>
</evidence>
<dbReference type="SUPFAM" id="SSF51445">
    <property type="entry name" value="(Trans)glycosidases"/>
    <property type="match status" value="1"/>
</dbReference>
<keyword evidence="5" id="KW-0378">Hydrolase</keyword>
<dbReference type="PANTHER" id="PTHR10030:SF37">
    <property type="entry name" value="ALPHA-L-FUCOSIDASE-RELATED"/>
    <property type="match status" value="1"/>
</dbReference>
<protein>
    <recommendedName>
        <fullName evidence="3">alpha-L-fucosidase</fullName>
        <ecNumber evidence="3">3.2.1.51</ecNumber>
    </recommendedName>
</protein>
<proteinExistence type="inferred from homology"/>
<feature type="domain" description="Alpha-L-fucosidase C-terminal" evidence="9">
    <location>
        <begin position="407"/>
        <end position="486"/>
    </location>
</feature>
<dbReference type="EMBL" id="SJPV01000018">
    <property type="protein sequence ID" value="TWU31140.1"/>
    <property type="molecule type" value="Genomic_DNA"/>
</dbReference>
<feature type="chain" id="PRO_5022971752" description="alpha-L-fucosidase" evidence="7">
    <location>
        <begin position="21"/>
        <end position="488"/>
    </location>
</feature>
<dbReference type="InterPro" id="IPR031919">
    <property type="entry name" value="Fucosidase_C"/>
</dbReference>
<feature type="signal peptide" evidence="7">
    <location>
        <begin position="1"/>
        <end position="20"/>
    </location>
</feature>
<dbReference type="PIRSF" id="PIRSF001092">
    <property type="entry name" value="Alpha-L-fucosidase"/>
    <property type="match status" value="1"/>
</dbReference>
<dbReference type="PRINTS" id="PR00741">
    <property type="entry name" value="GLHYDRLASE29"/>
</dbReference>
<dbReference type="Pfam" id="PF01120">
    <property type="entry name" value="Alpha_L_fucos"/>
    <property type="match status" value="1"/>
</dbReference>
<dbReference type="EC" id="3.2.1.51" evidence="3"/>
<keyword evidence="6" id="KW-0326">Glycosidase</keyword>
<feature type="domain" description="Glycoside hydrolase family 29 N-terminal" evidence="8">
    <location>
        <begin position="34"/>
        <end position="375"/>
    </location>
</feature>
<evidence type="ECO:0000313" key="11">
    <source>
        <dbReference type="Proteomes" id="UP000319143"/>
    </source>
</evidence>
<dbReference type="GO" id="GO:0004560">
    <property type="term" value="F:alpha-L-fucosidase activity"/>
    <property type="evidence" value="ECO:0007669"/>
    <property type="project" value="InterPro"/>
</dbReference>
<name>A0A5C6D2S6_9BACT</name>
<evidence type="ECO:0000256" key="6">
    <source>
        <dbReference type="ARBA" id="ARBA00023295"/>
    </source>
</evidence>
<comment type="function">
    <text evidence="1">Alpha-L-fucosidase is responsible for hydrolyzing the alpha-1,6-linked fucose joined to the reducing-end N-acetylglucosamine of the carbohydrate moieties of glycoproteins.</text>
</comment>
<keyword evidence="4 7" id="KW-0732">Signal</keyword>
<dbReference type="Gene3D" id="3.20.20.80">
    <property type="entry name" value="Glycosidases"/>
    <property type="match status" value="1"/>
</dbReference>
<dbReference type="InterPro" id="IPR000933">
    <property type="entry name" value="Glyco_hydro_29"/>
</dbReference>
<gene>
    <name evidence="10" type="ORF">Poly41_63310</name>
</gene>
<dbReference type="Gene3D" id="2.60.40.1180">
    <property type="entry name" value="Golgi alpha-mannosidase II"/>
    <property type="match status" value="1"/>
</dbReference>
<evidence type="ECO:0000256" key="7">
    <source>
        <dbReference type="SAM" id="SignalP"/>
    </source>
</evidence>
<dbReference type="GO" id="GO:0005764">
    <property type="term" value="C:lysosome"/>
    <property type="evidence" value="ECO:0007669"/>
    <property type="project" value="TreeGrafter"/>
</dbReference>
<comment type="caution">
    <text evidence="10">The sequence shown here is derived from an EMBL/GenBank/DDBJ whole genome shotgun (WGS) entry which is preliminary data.</text>
</comment>
<dbReference type="InterPro" id="IPR016286">
    <property type="entry name" value="FUC_metazoa-typ"/>
</dbReference>
<dbReference type="Proteomes" id="UP000319143">
    <property type="component" value="Unassembled WGS sequence"/>
</dbReference>
<dbReference type="AlphaFoldDB" id="A0A5C6D2S6"/>
<reference evidence="10 11" key="1">
    <citation type="submission" date="2019-02" db="EMBL/GenBank/DDBJ databases">
        <title>Deep-cultivation of Planctomycetes and their phenomic and genomic characterization uncovers novel biology.</title>
        <authorList>
            <person name="Wiegand S."/>
            <person name="Jogler M."/>
            <person name="Boedeker C."/>
            <person name="Pinto D."/>
            <person name="Vollmers J."/>
            <person name="Rivas-Marin E."/>
            <person name="Kohn T."/>
            <person name="Peeters S.H."/>
            <person name="Heuer A."/>
            <person name="Rast P."/>
            <person name="Oberbeckmann S."/>
            <person name="Bunk B."/>
            <person name="Jeske O."/>
            <person name="Meyerdierks A."/>
            <person name="Storesund J.E."/>
            <person name="Kallscheuer N."/>
            <person name="Luecker S."/>
            <person name="Lage O.M."/>
            <person name="Pohl T."/>
            <person name="Merkel B.J."/>
            <person name="Hornburger P."/>
            <person name="Mueller R.-W."/>
            <person name="Bruemmer F."/>
            <person name="Labrenz M."/>
            <person name="Spormann A.M."/>
            <person name="Op Den Camp H."/>
            <person name="Overmann J."/>
            <person name="Amann R."/>
            <person name="Jetten M.S.M."/>
            <person name="Mascher T."/>
            <person name="Medema M.H."/>
            <person name="Devos D.P."/>
            <person name="Kaster A.-K."/>
            <person name="Ovreas L."/>
            <person name="Rohde M."/>
            <person name="Galperin M.Y."/>
            <person name="Jogler C."/>
        </authorList>
    </citation>
    <scope>NUCLEOTIDE SEQUENCE [LARGE SCALE GENOMIC DNA]</scope>
    <source>
        <strain evidence="10 11">Poly41</strain>
    </source>
</reference>
<sequence length="488" mass="55493" precursor="true">MKLRILFPLVLMCAAQFSYAAPPDKLPEVHLKEWKAMNESKAETMQWFKDSKFGMFIHWGLYSIPGGVWDGQKIHEMRRPHVAEWIQHAAEVPRAEYAQLAKSFNPIHFDAEAIVKLAKAAGMRYLVITAKHHDGFALYDSRVSDFDVMDATPFKRDIIRELHDACKKEGLAFGVYYSHNIDWADGSDCRAAEYKEKGWTIENQNLAFGANTWDPSPNTFQEYLDNKAYPQVKELMENYPDMKCLWYDMPWRMDAEQSFNFYKIVYDIQPQIIITHRIGNGFGDYTIPGDNKIPENLDDLKKPWETVGTFNNSWGFNGYDQDWKSPQEILFWLIEIVSKGGNYMLNIGPTGLGGVPTESVGNLQAVGAWLDVNGEAVYGTSKWKLTKEGITQLSMGGTGDREKRGFQFDFTAEDFWFTQKDDSLYAISLVPAKETVTVKSFDTGIGKVKSVELLGHGKVDFSQDENGLTATLPARLKSELGFVLKVNR</sequence>
<evidence type="ECO:0000256" key="2">
    <source>
        <dbReference type="ARBA" id="ARBA00007951"/>
    </source>
</evidence>
<dbReference type="InterPro" id="IPR013780">
    <property type="entry name" value="Glyco_hydro_b"/>
</dbReference>
<dbReference type="InterPro" id="IPR017853">
    <property type="entry name" value="GH"/>
</dbReference>
<dbReference type="GO" id="GO:0016139">
    <property type="term" value="P:glycoside catabolic process"/>
    <property type="evidence" value="ECO:0007669"/>
    <property type="project" value="TreeGrafter"/>
</dbReference>